<dbReference type="RefSeq" id="XP_065825708.1">
    <property type="nucleotide sequence ID" value="XM_065969636.1"/>
</dbReference>
<accession>A0AAJ8MIU7</accession>
<dbReference type="KEGG" id="kdj:90830164"/>
<dbReference type="AlphaFoldDB" id="A0AAJ8MIU7"/>
<reference evidence="1" key="1">
    <citation type="submission" date="2013-07" db="EMBL/GenBank/DDBJ databases">
        <authorList>
            <consortium name="The Broad Institute Genome Sequencing Platform"/>
            <person name="Cuomo C."/>
            <person name="Litvintseva A."/>
            <person name="Chen Y."/>
            <person name="Heitman J."/>
            <person name="Sun S."/>
            <person name="Springer D."/>
            <person name="Dromer F."/>
            <person name="Young S.K."/>
            <person name="Zeng Q."/>
            <person name="Gargeya S."/>
            <person name="Fitzgerald M."/>
            <person name="Abouelleil A."/>
            <person name="Alvarado L."/>
            <person name="Berlin A.M."/>
            <person name="Chapman S.B."/>
            <person name="Dewar J."/>
            <person name="Goldberg J."/>
            <person name="Griggs A."/>
            <person name="Gujja S."/>
            <person name="Hansen M."/>
            <person name="Howarth C."/>
            <person name="Imamovic A."/>
            <person name="Larimer J."/>
            <person name="McCowan C."/>
            <person name="Murphy C."/>
            <person name="Pearson M."/>
            <person name="Priest M."/>
            <person name="Roberts A."/>
            <person name="Saif S."/>
            <person name="Shea T."/>
            <person name="Sykes S."/>
            <person name="Wortman J."/>
            <person name="Nusbaum C."/>
            <person name="Birren B."/>
        </authorList>
    </citation>
    <scope>NUCLEOTIDE SEQUENCE</scope>
    <source>
        <strain evidence="1">CBS 10117</strain>
    </source>
</reference>
<sequence length="107" mass="12162">MRKAAEEGKGQVLVPEEGDCFINSNIKMKWQIPFGYPPNQVSFHTAFSMTRFLRVFPANPASILPSGHSVSDRDSPVDRVEMVFSVPKAAEDVFYRLVERDKVDWKS</sequence>
<gene>
    <name evidence="1" type="ORF">I303_107670</name>
</gene>
<evidence type="ECO:0000313" key="1">
    <source>
        <dbReference type="EMBL" id="WWC65056.1"/>
    </source>
</evidence>
<keyword evidence="2" id="KW-1185">Reference proteome</keyword>
<evidence type="ECO:0000313" key="2">
    <source>
        <dbReference type="Proteomes" id="UP000078595"/>
    </source>
</evidence>
<protein>
    <submittedName>
        <fullName evidence="1">Uncharacterized protein</fullName>
    </submittedName>
</protein>
<reference evidence="1" key="2">
    <citation type="submission" date="2024-02" db="EMBL/GenBank/DDBJ databases">
        <title>Comparative genomics of Cryptococcus and Kwoniella reveals pathogenesis evolution and contrasting modes of karyotype evolution via chromosome fusion or intercentromeric recombination.</title>
        <authorList>
            <person name="Coelho M.A."/>
            <person name="David-Palma M."/>
            <person name="Shea T."/>
            <person name="Bowers K."/>
            <person name="McGinley-Smith S."/>
            <person name="Mohammad A.W."/>
            <person name="Gnirke A."/>
            <person name="Yurkov A.M."/>
            <person name="Nowrousian M."/>
            <person name="Sun S."/>
            <person name="Cuomo C.A."/>
            <person name="Heitman J."/>
        </authorList>
    </citation>
    <scope>NUCLEOTIDE SEQUENCE</scope>
    <source>
        <strain evidence="1">CBS 10117</strain>
    </source>
</reference>
<dbReference type="EMBL" id="CP144539">
    <property type="protein sequence ID" value="WWC65056.1"/>
    <property type="molecule type" value="Genomic_DNA"/>
</dbReference>
<proteinExistence type="predicted"/>
<dbReference type="Proteomes" id="UP000078595">
    <property type="component" value="Chromosome 10"/>
</dbReference>
<name>A0AAJ8MIU7_9TREE</name>
<dbReference type="GeneID" id="90830164"/>
<organism evidence="1 2">
    <name type="scientific">Kwoniella dejecticola CBS 10117</name>
    <dbReference type="NCBI Taxonomy" id="1296121"/>
    <lineage>
        <taxon>Eukaryota</taxon>
        <taxon>Fungi</taxon>
        <taxon>Dikarya</taxon>
        <taxon>Basidiomycota</taxon>
        <taxon>Agaricomycotina</taxon>
        <taxon>Tremellomycetes</taxon>
        <taxon>Tremellales</taxon>
        <taxon>Cryptococcaceae</taxon>
        <taxon>Kwoniella</taxon>
    </lineage>
</organism>